<dbReference type="PROSITE" id="PS50157">
    <property type="entry name" value="ZINC_FINGER_C2H2_2"/>
    <property type="match status" value="3"/>
</dbReference>
<dbReference type="PANTHER" id="PTHR16515:SF49">
    <property type="entry name" value="GASTRULA ZINC FINGER PROTEIN XLCGF49.1-LIKE-RELATED"/>
    <property type="match status" value="1"/>
</dbReference>
<evidence type="ECO:0000256" key="6">
    <source>
        <dbReference type="ARBA" id="ARBA00023015"/>
    </source>
</evidence>
<dbReference type="GO" id="GO:0008270">
    <property type="term" value="F:zinc ion binding"/>
    <property type="evidence" value="ECO:0007669"/>
    <property type="project" value="UniProtKB-KW"/>
</dbReference>
<evidence type="ECO:0000256" key="5">
    <source>
        <dbReference type="ARBA" id="ARBA00022833"/>
    </source>
</evidence>
<organism evidence="13">
    <name type="scientific">Hymenolepis diminuta</name>
    <name type="common">Rat tapeworm</name>
    <dbReference type="NCBI Taxonomy" id="6216"/>
    <lineage>
        <taxon>Eukaryota</taxon>
        <taxon>Metazoa</taxon>
        <taxon>Spiralia</taxon>
        <taxon>Lophotrochozoa</taxon>
        <taxon>Platyhelminthes</taxon>
        <taxon>Cestoda</taxon>
        <taxon>Eucestoda</taxon>
        <taxon>Cyclophyllidea</taxon>
        <taxon>Hymenolepididae</taxon>
        <taxon>Hymenolepis</taxon>
    </lineage>
</organism>
<dbReference type="GO" id="GO:0005634">
    <property type="term" value="C:nucleus"/>
    <property type="evidence" value="ECO:0007669"/>
    <property type="project" value="UniProtKB-SubCell"/>
</dbReference>
<protein>
    <submittedName>
        <fullName evidence="13">C2H2-type domain-containing protein</fullName>
    </submittedName>
</protein>
<evidence type="ECO:0000256" key="3">
    <source>
        <dbReference type="ARBA" id="ARBA00022737"/>
    </source>
</evidence>
<evidence type="ECO:0000256" key="2">
    <source>
        <dbReference type="ARBA" id="ARBA00022723"/>
    </source>
</evidence>
<dbReference type="InterPro" id="IPR013087">
    <property type="entry name" value="Znf_C2H2_type"/>
</dbReference>
<reference evidence="11 12" key="2">
    <citation type="submission" date="2018-11" db="EMBL/GenBank/DDBJ databases">
        <authorList>
            <consortium name="Pathogen Informatics"/>
        </authorList>
    </citation>
    <scope>NUCLEOTIDE SEQUENCE [LARGE SCALE GENOMIC DNA]</scope>
</reference>
<dbReference type="FunFam" id="3.30.160.60:FF:001289">
    <property type="entry name" value="Zinc finger protein 574"/>
    <property type="match status" value="1"/>
</dbReference>
<keyword evidence="8" id="KW-0539">Nucleus</keyword>
<dbReference type="FunFam" id="3.30.160.60:FF:000630">
    <property type="entry name" value="Zinc finger protein 180"/>
    <property type="match status" value="1"/>
</dbReference>
<dbReference type="Pfam" id="PF00096">
    <property type="entry name" value="zf-C2H2"/>
    <property type="match status" value="3"/>
</dbReference>
<accession>A0A0R3STS3</accession>
<dbReference type="STRING" id="6216.A0A0R3STS3"/>
<feature type="domain" description="C2H2-type" evidence="10">
    <location>
        <begin position="102"/>
        <end position="130"/>
    </location>
</feature>
<evidence type="ECO:0000256" key="1">
    <source>
        <dbReference type="ARBA" id="ARBA00004123"/>
    </source>
</evidence>
<reference evidence="13" key="1">
    <citation type="submission" date="2017-02" db="UniProtKB">
        <authorList>
            <consortium name="WormBaseParasite"/>
        </authorList>
    </citation>
    <scope>IDENTIFICATION</scope>
</reference>
<sequence length="153" mass="17437">MKPFEELFCFFVEASLESIKQAVFYPTSECSVKSELNDRNLKPYKCGVCGKSFSRNNTLRDHVMAVHERLKPHKCEICGKDFCQYSTLLLHISSIHNGERPYSCGYCDKKFAAKSHINRHEAGVQRDQIRGVLPGDLKRGLHMQGAGIKRESK</sequence>
<keyword evidence="7" id="KW-0804">Transcription</keyword>
<keyword evidence="6" id="KW-0805">Transcription regulation</keyword>
<dbReference type="InterPro" id="IPR050331">
    <property type="entry name" value="Zinc_finger"/>
</dbReference>
<evidence type="ECO:0000256" key="8">
    <source>
        <dbReference type="ARBA" id="ARBA00023242"/>
    </source>
</evidence>
<dbReference type="PROSITE" id="PS00028">
    <property type="entry name" value="ZINC_FINGER_C2H2_1"/>
    <property type="match status" value="2"/>
</dbReference>
<dbReference type="SUPFAM" id="SSF57667">
    <property type="entry name" value="beta-beta-alpha zinc fingers"/>
    <property type="match status" value="2"/>
</dbReference>
<feature type="domain" description="C2H2-type" evidence="10">
    <location>
        <begin position="44"/>
        <end position="72"/>
    </location>
</feature>
<evidence type="ECO:0000313" key="12">
    <source>
        <dbReference type="Proteomes" id="UP000274504"/>
    </source>
</evidence>
<keyword evidence="2" id="KW-0479">Metal-binding</keyword>
<evidence type="ECO:0000259" key="10">
    <source>
        <dbReference type="PROSITE" id="PS50157"/>
    </source>
</evidence>
<name>A0A0R3STS3_HYMDI</name>
<dbReference type="SMART" id="SM00355">
    <property type="entry name" value="ZnF_C2H2"/>
    <property type="match status" value="3"/>
</dbReference>
<evidence type="ECO:0000256" key="4">
    <source>
        <dbReference type="ARBA" id="ARBA00022771"/>
    </source>
</evidence>
<evidence type="ECO:0000313" key="13">
    <source>
        <dbReference type="WBParaSite" id="HDID_0000883401-mRNA-1"/>
    </source>
</evidence>
<proteinExistence type="predicted"/>
<dbReference type="GO" id="GO:0006357">
    <property type="term" value="P:regulation of transcription by RNA polymerase II"/>
    <property type="evidence" value="ECO:0007669"/>
    <property type="project" value="UniProtKB-ARBA"/>
</dbReference>
<comment type="subcellular location">
    <subcellularLocation>
        <location evidence="1">Nucleus</location>
    </subcellularLocation>
</comment>
<feature type="domain" description="C2H2-type" evidence="10">
    <location>
        <begin position="73"/>
        <end position="101"/>
    </location>
</feature>
<evidence type="ECO:0000313" key="11">
    <source>
        <dbReference type="EMBL" id="VDL61150.1"/>
    </source>
</evidence>
<dbReference type="Proteomes" id="UP000274504">
    <property type="component" value="Unassembled WGS sequence"/>
</dbReference>
<dbReference type="EMBL" id="UYSG01011151">
    <property type="protein sequence ID" value="VDL61150.1"/>
    <property type="molecule type" value="Genomic_DNA"/>
</dbReference>
<evidence type="ECO:0000256" key="9">
    <source>
        <dbReference type="PROSITE-ProRule" id="PRU00042"/>
    </source>
</evidence>
<gene>
    <name evidence="11" type="ORF">HDID_LOCUS8832</name>
</gene>
<dbReference type="InterPro" id="IPR036236">
    <property type="entry name" value="Znf_C2H2_sf"/>
</dbReference>
<keyword evidence="4 9" id="KW-0863">Zinc-finger</keyword>
<keyword evidence="5" id="KW-0862">Zinc</keyword>
<keyword evidence="3" id="KW-0677">Repeat</keyword>
<dbReference type="AlphaFoldDB" id="A0A0R3STS3"/>
<dbReference type="WBParaSite" id="HDID_0000883401-mRNA-1">
    <property type="protein sequence ID" value="HDID_0000883401-mRNA-1"/>
    <property type="gene ID" value="HDID_0000883401"/>
</dbReference>
<dbReference type="PANTHER" id="PTHR16515">
    <property type="entry name" value="PR DOMAIN ZINC FINGER PROTEIN"/>
    <property type="match status" value="1"/>
</dbReference>
<dbReference type="Gene3D" id="3.30.160.60">
    <property type="entry name" value="Classic Zinc Finger"/>
    <property type="match status" value="3"/>
</dbReference>
<dbReference type="OrthoDB" id="3437960at2759"/>
<evidence type="ECO:0000256" key="7">
    <source>
        <dbReference type="ARBA" id="ARBA00023163"/>
    </source>
</evidence>